<evidence type="ECO:0000313" key="2">
    <source>
        <dbReference type="Proteomes" id="UP000054495"/>
    </source>
</evidence>
<accession>A0A0D6L6W0</accession>
<proteinExistence type="predicted"/>
<dbReference type="PANTHER" id="PTHR34401:SF6">
    <property type="entry name" value="DUF19 DOMAIN-CONTAINING PROTEIN"/>
    <property type="match status" value="1"/>
</dbReference>
<name>A0A0D6L6W0_9BILA</name>
<keyword evidence="2" id="KW-1185">Reference proteome</keyword>
<organism evidence="1 2">
    <name type="scientific">Ancylostoma ceylanicum</name>
    <dbReference type="NCBI Taxonomy" id="53326"/>
    <lineage>
        <taxon>Eukaryota</taxon>
        <taxon>Metazoa</taxon>
        <taxon>Ecdysozoa</taxon>
        <taxon>Nematoda</taxon>
        <taxon>Chromadorea</taxon>
        <taxon>Rhabditida</taxon>
        <taxon>Rhabditina</taxon>
        <taxon>Rhabditomorpha</taxon>
        <taxon>Strongyloidea</taxon>
        <taxon>Ancylostomatidae</taxon>
        <taxon>Ancylostomatinae</taxon>
        <taxon>Ancylostoma</taxon>
    </lineage>
</organism>
<reference evidence="1 2" key="1">
    <citation type="submission" date="2013-05" db="EMBL/GenBank/DDBJ databases">
        <title>Draft genome of the parasitic nematode Anyclostoma ceylanicum.</title>
        <authorList>
            <person name="Mitreva M."/>
        </authorList>
    </citation>
    <scope>NUCLEOTIDE SEQUENCE [LARGE SCALE GENOMIC DNA]</scope>
</reference>
<evidence type="ECO:0000313" key="1">
    <source>
        <dbReference type="EMBL" id="EPB67189.1"/>
    </source>
</evidence>
<dbReference type="Proteomes" id="UP000054495">
    <property type="component" value="Unassembled WGS sequence"/>
</dbReference>
<dbReference type="AlphaFoldDB" id="A0A0D6L6W0"/>
<dbReference type="PANTHER" id="PTHR34401">
    <property type="entry name" value="PROTEIN CBG12388-RELATED"/>
    <property type="match status" value="1"/>
</dbReference>
<dbReference type="EMBL" id="KE125751">
    <property type="protein sequence ID" value="EPB67189.1"/>
    <property type="molecule type" value="Genomic_DNA"/>
</dbReference>
<protein>
    <submittedName>
        <fullName evidence="1">Uncharacterized protein</fullName>
    </submittedName>
</protein>
<gene>
    <name evidence="1" type="ORF">ANCCEY_13722</name>
</gene>
<sequence>MGDCSEKVANQGADIILKSRIAGETVRQCSCAEQQECTEEMKAQAKECSGPCFAAFGSKLPIKSRSGLTTSLVQITNRPGDLRKCFDDKDDILQGFLTCFEQKVEGCVPDRNGPQIPKTNILKLFSIGEHRLVNQSAAMQSIIAPIRHIVNAAGDFAKCIKDCFLAKNANGFCFDRKGCQPLVLESKAKNSFRHCTRKLNWKREAGEFCDCSVNAGVTDLKQYCAMFRLMGKRTGGRRRA</sequence>